<name>A0AAU7L312_9BURK</name>
<gene>
    <name evidence="2" type="ORF">ABFG95_15345</name>
</gene>
<evidence type="ECO:0000256" key="1">
    <source>
        <dbReference type="SAM" id="MobiDB-lite"/>
    </source>
</evidence>
<dbReference type="RefSeq" id="WP_156430269.1">
    <property type="nucleotide sequence ID" value="NZ_CP157584.1"/>
</dbReference>
<dbReference type="AlphaFoldDB" id="A0AAU7L312"/>
<feature type="region of interest" description="Disordered" evidence="1">
    <location>
        <begin position="31"/>
        <end position="50"/>
    </location>
</feature>
<sequence>MPDQSLFIEPVIGPRDIAELLAKWRQDEPLGAEDQFPDVADAPLKSEDVL</sequence>
<dbReference type="EMBL" id="CP157584">
    <property type="protein sequence ID" value="XBO96264.1"/>
    <property type="molecule type" value="Genomic_DNA"/>
</dbReference>
<protein>
    <submittedName>
        <fullName evidence="2">Uncharacterized protein</fullName>
    </submittedName>
</protein>
<dbReference type="KEGG" id="achh:ABFG95_15345"/>
<accession>A0AAU7L312</accession>
<organism evidence="2">
    <name type="scientific">Achromobacter sp. HNDS-1</name>
    <dbReference type="NCBI Taxonomy" id="3151598"/>
    <lineage>
        <taxon>Bacteria</taxon>
        <taxon>Pseudomonadati</taxon>
        <taxon>Pseudomonadota</taxon>
        <taxon>Betaproteobacteria</taxon>
        <taxon>Burkholderiales</taxon>
        <taxon>Alcaligenaceae</taxon>
        <taxon>Achromobacter</taxon>
    </lineage>
</organism>
<reference evidence="2" key="1">
    <citation type="submission" date="2024-05" db="EMBL/GenBank/DDBJ databases">
        <title>Transcriptome analysis of the degradation process of organic nitrogen by two heterotrophic nitrifying and aerobic denitrifying bacteria, Achromobacter sp. HNDS-1 and Enterobacter sp. HNDS-6.</title>
        <authorList>
            <person name="Huang Y."/>
        </authorList>
    </citation>
    <scope>NUCLEOTIDE SEQUENCE</scope>
    <source>
        <strain evidence="2">HNDS-1</strain>
    </source>
</reference>
<proteinExistence type="predicted"/>
<evidence type="ECO:0000313" key="2">
    <source>
        <dbReference type="EMBL" id="XBO96264.1"/>
    </source>
</evidence>